<feature type="domain" description="Cas10/Cmr2 second palm" evidence="3">
    <location>
        <begin position="206"/>
        <end position="368"/>
    </location>
</feature>
<dbReference type="OrthoDB" id="442064at2"/>
<name>A0A1T4XCK0_9GAMM</name>
<keyword evidence="1" id="KW-0547">Nucleotide-binding</keyword>
<dbReference type="Proteomes" id="UP000190460">
    <property type="component" value="Unassembled WGS sequence"/>
</dbReference>
<sequence>MTYSYLFEAKSIQSYIFATNKLKEVIGGSELIEQLTADNGLLKRTLRSLNLEKDIELSRCGGAAFYAFSESNDAIEKLANLWPLVFRQYAPDLDFIHAKAQGDNAIKAFQKAHDALMADRNRPKTKLPQASVFTLRFGRTGEPVTNTIRTERIDQVTARKRDFAKSQALAERVMWDSHQGEWPVNLTPEEGQDGKNFPFSKDNQLIGLIHADGNGFGQLLMDLKDKVDRNVIKNDQYIKIFRDVSESIKTATEVASANAVSKILFLNMQDGLFPARPIVLGGDDLTMIVRADLALPFTQAFLQAFEEESKRQFDLLRKQHADLSRILPKKLTACAGIVYAKSSQPFAALHDLAEGLCKHAKKTAKKDKNLLDGKQVPSSLSFYRVTSTLLDDFDDVLKRELTADKITLSRDCYTLESHENLPNLTDLLELQKFLEKSEISQGALRQVTGLLHQSAEQAQSRYRRWKEVMTEREPKNWATFNSLFKQLSEPKADFDVKQPQAVPFEDVLSLSAVGNNLNPEKGTQV</sequence>
<dbReference type="EMBL" id="FUYB01000015">
    <property type="protein sequence ID" value="SKA86868.1"/>
    <property type="molecule type" value="Genomic_DNA"/>
</dbReference>
<evidence type="ECO:0000313" key="4">
    <source>
        <dbReference type="EMBL" id="SKA86868.1"/>
    </source>
</evidence>
<gene>
    <name evidence="4" type="ORF">SAMN02745130_02747</name>
</gene>
<reference evidence="4 5" key="1">
    <citation type="submission" date="2017-02" db="EMBL/GenBank/DDBJ databases">
        <authorList>
            <person name="Peterson S.W."/>
        </authorList>
    </citation>
    <scope>NUCLEOTIDE SEQUENCE [LARGE SCALE GENOMIC DNA]</scope>
    <source>
        <strain evidence="4 5">ATCC 49788</strain>
    </source>
</reference>
<dbReference type="GO" id="GO:0000166">
    <property type="term" value="F:nucleotide binding"/>
    <property type="evidence" value="ECO:0007669"/>
    <property type="project" value="UniProtKB-KW"/>
</dbReference>
<dbReference type="InterPro" id="IPR054767">
    <property type="entry name" value="Cas10-Cmr2_palm2"/>
</dbReference>
<accession>A0A1T4XCK0</accession>
<dbReference type="STRING" id="92487.SAMN02745130_02747"/>
<evidence type="ECO:0000259" key="3">
    <source>
        <dbReference type="Pfam" id="PF22335"/>
    </source>
</evidence>
<dbReference type="RefSeq" id="WP_078923201.1">
    <property type="nucleotide sequence ID" value="NZ_FUYB01000015.1"/>
</dbReference>
<evidence type="ECO:0000313" key="5">
    <source>
        <dbReference type="Proteomes" id="UP000190460"/>
    </source>
</evidence>
<keyword evidence="2" id="KW-0051">Antiviral defense</keyword>
<proteinExistence type="predicted"/>
<evidence type="ECO:0000256" key="2">
    <source>
        <dbReference type="ARBA" id="ARBA00023118"/>
    </source>
</evidence>
<dbReference type="Pfam" id="PF22335">
    <property type="entry name" value="Cas10-Cmr2_palm2"/>
    <property type="match status" value="1"/>
</dbReference>
<keyword evidence="5" id="KW-1185">Reference proteome</keyword>
<dbReference type="Gene3D" id="3.30.70.270">
    <property type="match status" value="1"/>
</dbReference>
<evidence type="ECO:0000256" key="1">
    <source>
        <dbReference type="ARBA" id="ARBA00022741"/>
    </source>
</evidence>
<dbReference type="GO" id="GO:0051607">
    <property type="term" value="P:defense response to virus"/>
    <property type="evidence" value="ECO:0007669"/>
    <property type="project" value="UniProtKB-KW"/>
</dbReference>
<dbReference type="AlphaFoldDB" id="A0A1T4XCK0"/>
<organism evidence="4 5">
    <name type="scientific">Thiothrix eikelboomii</name>
    <dbReference type="NCBI Taxonomy" id="92487"/>
    <lineage>
        <taxon>Bacteria</taxon>
        <taxon>Pseudomonadati</taxon>
        <taxon>Pseudomonadota</taxon>
        <taxon>Gammaproteobacteria</taxon>
        <taxon>Thiotrichales</taxon>
        <taxon>Thiotrichaceae</taxon>
        <taxon>Thiothrix</taxon>
    </lineage>
</organism>
<protein>
    <recommendedName>
        <fullName evidence="3">Cas10/Cmr2 second palm domain-containing protein</fullName>
    </recommendedName>
</protein>
<dbReference type="InterPro" id="IPR043128">
    <property type="entry name" value="Rev_trsase/Diguanyl_cyclase"/>
</dbReference>